<evidence type="ECO:0000256" key="6">
    <source>
        <dbReference type="ARBA" id="ARBA00022801"/>
    </source>
</evidence>
<dbReference type="SUPFAM" id="SSF81624">
    <property type="entry name" value="N-terminal domain of MutM-like DNA repair proteins"/>
    <property type="match status" value="1"/>
</dbReference>
<feature type="domain" description="Formamidopyrimidine-DNA glycosylase catalytic" evidence="15">
    <location>
        <begin position="2"/>
        <end position="101"/>
    </location>
</feature>
<dbReference type="NCBIfam" id="NF007763">
    <property type="entry name" value="PRK10445.1"/>
    <property type="match status" value="1"/>
</dbReference>
<feature type="domain" description="FPG-type" evidence="14">
    <location>
        <begin position="238"/>
        <end position="272"/>
    </location>
</feature>
<gene>
    <name evidence="16" type="primary">nei</name>
    <name evidence="16" type="ORF">R0137_03315</name>
</gene>
<evidence type="ECO:0000256" key="13">
    <source>
        <dbReference type="PROSITE-ProRule" id="PRU00391"/>
    </source>
</evidence>
<comment type="similarity">
    <text evidence="1">Belongs to the FPG family.</text>
</comment>
<keyword evidence="5 13" id="KW-0863">Zinc-finger</keyword>
<name>A0ABZ0IEV9_9GAMM</name>
<dbReference type="PANTHER" id="PTHR42697:SF1">
    <property type="entry name" value="ENDONUCLEASE 8"/>
    <property type="match status" value="1"/>
</dbReference>
<evidence type="ECO:0000256" key="11">
    <source>
        <dbReference type="ARBA" id="ARBA00023268"/>
    </source>
</evidence>
<dbReference type="Proteomes" id="UP001626549">
    <property type="component" value="Chromosome"/>
</dbReference>
<dbReference type="EMBL" id="CP136865">
    <property type="protein sequence ID" value="WOJ97608.1"/>
    <property type="molecule type" value="Genomic_DNA"/>
</dbReference>
<evidence type="ECO:0000313" key="17">
    <source>
        <dbReference type="Proteomes" id="UP001626549"/>
    </source>
</evidence>
<keyword evidence="10 16" id="KW-0456">Lyase</keyword>
<proteinExistence type="inferred from homology"/>
<dbReference type="InterPro" id="IPR010979">
    <property type="entry name" value="Ribosomal_uS13-like_H2TH"/>
</dbReference>
<keyword evidence="4" id="KW-0227">DNA damage</keyword>
<keyword evidence="8" id="KW-0238">DNA-binding</keyword>
<dbReference type="SUPFAM" id="SSF46946">
    <property type="entry name" value="S13-like H2TH domain"/>
    <property type="match status" value="1"/>
</dbReference>
<sequence>MPEGPEIRRAADRIAHVLVDEPIEEVLFAFPDLQRFTPVLSGQRVLEVETRGKALLTHFDNDYAIYSHNQLYGVWKIAKRGKMPATNRSLRLALHTSRHSALLYSASDISVWPRDELGMHTFLATLGPDLLSARLEWQDVSERLQSPRFAGRSLAALYLDQHFLAGSGNYLRSEILFCAGLHPKRRPKDLSRGERGLLARETLKLPKRSYETAGITLPPRLAATLKKKVKGFERRRFFVFGRDGRACYQCGDKIRRDSIGSRRIYWCPTCQPES</sequence>
<reference evidence="16 17" key="1">
    <citation type="submission" date="2023-10" db="EMBL/GenBank/DDBJ databases">
        <title>Two novel species belonging to the OM43/NOR5 clade.</title>
        <authorList>
            <person name="Park M."/>
        </authorList>
    </citation>
    <scope>NUCLEOTIDE SEQUENCE [LARGE SCALE GENOMIC DNA]</scope>
    <source>
        <strain evidence="16 17">IMCC45268</strain>
    </source>
</reference>
<dbReference type="SMART" id="SM01232">
    <property type="entry name" value="H2TH"/>
    <property type="match status" value="1"/>
</dbReference>
<evidence type="ECO:0000256" key="5">
    <source>
        <dbReference type="ARBA" id="ARBA00022771"/>
    </source>
</evidence>
<evidence type="ECO:0000256" key="12">
    <source>
        <dbReference type="ARBA" id="ARBA00023295"/>
    </source>
</evidence>
<dbReference type="InterPro" id="IPR012319">
    <property type="entry name" value="FPG_cat"/>
</dbReference>
<dbReference type="Gene3D" id="1.10.8.50">
    <property type="match status" value="1"/>
</dbReference>
<dbReference type="RefSeq" id="WP_407328516.1">
    <property type="nucleotide sequence ID" value="NZ_CP136865.1"/>
</dbReference>
<dbReference type="PROSITE" id="PS51066">
    <property type="entry name" value="ZF_FPG_2"/>
    <property type="match status" value="1"/>
</dbReference>
<dbReference type="InterPro" id="IPR015886">
    <property type="entry name" value="H2TH_FPG"/>
</dbReference>
<dbReference type="InterPro" id="IPR035937">
    <property type="entry name" value="FPG_N"/>
</dbReference>
<keyword evidence="17" id="KW-1185">Reference proteome</keyword>
<accession>A0ABZ0IEV9</accession>
<evidence type="ECO:0000313" key="16">
    <source>
        <dbReference type="EMBL" id="WOJ97608.1"/>
    </source>
</evidence>
<organism evidence="16 17">
    <name type="scientific">Congregibacter brevis</name>
    <dbReference type="NCBI Taxonomy" id="3081201"/>
    <lineage>
        <taxon>Bacteria</taxon>
        <taxon>Pseudomonadati</taxon>
        <taxon>Pseudomonadota</taxon>
        <taxon>Gammaproteobacteria</taxon>
        <taxon>Cellvibrionales</taxon>
        <taxon>Halieaceae</taxon>
        <taxon>Congregibacter</taxon>
    </lineage>
</organism>
<keyword evidence="12" id="KW-0326">Glycosidase</keyword>
<dbReference type="SUPFAM" id="SSF57716">
    <property type="entry name" value="Glucocorticoid receptor-like (DNA-binding domain)"/>
    <property type="match status" value="1"/>
</dbReference>
<keyword evidence="7" id="KW-0862">Zinc</keyword>
<dbReference type="SMART" id="SM00898">
    <property type="entry name" value="Fapy_DNA_glyco"/>
    <property type="match status" value="1"/>
</dbReference>
<dbReference type="PANTHER" id="PTHR42697">
    <property type="entry name" value="ENDONUCLEASE 8"/>
    <property type="match status" value="1"/>
</dbReference>
<dbReference type="Pfam" id="PF06831">
    <property type="entry name" value="H2TH"/>
    <property type="match status" value="1"/>
</dbReference>
<dbReference type="CDD" id="cd08965">
    <property type="entry name" value="EcNei-like_N"/>
    <property type="match status" value="1"/>
</dbReference>
<dbReference type="GO" id="GO:0140078">
    <property type="term" value="F:class I DNA-(apurinic or apyrimidinic site) endonuclease activity"/>
    <property type="evidence" value="ECO:0007669"/>
    <property type="project" value="UniProtKB-EC"/>
</dbReference>
<keyword evidence="16" id="KW-0255">Endonuclease</keyword>
<evidence type="ECO:0000256" key="7">
    <source>
        <dbReference type="ARBA" id="ARBA00022833"/>
    </source>
</evidence>
<keyword evidence="6" id="KW-0378">Hydrolase</keyword>
<evidence type="ECO:0000256" key="1">
    <source>
        <dbReference type="ARBA" id="ARBA00009409"/>
    </source>
</evidence>
<evidence type="ECO:0000256" key="3">
    <source>
        <dbReference type="ARBA" id="ARBA00022723"/>
    </source>
</evidence>
<dbReference type="PROSITE" id="PS51068">
    <property type="entry name" value="FPG_CAT"/>
    <property type="match status" value="1"/>
</dbReference>
<evidence type="ECO:0000259" key="15">
    <source>
        <dbReference type="PROSITE" id="PS51068"/>
    </source>
</evidence>
<dbReference type="Gene3D" id="3.20.190.10">
    <property type="entry name" value="MutM-like, N-terminal"/>
    <property type="match status" value="1"/>
</dbReference>
<dbReference type="EC" id="4.2.99.18" evidence="2"/>
<dbReference type="Pfam" id="PF01149">
    <property type="entry name" value="Fapy_DNA_glyco"/>
    <property type="match status" value="1"/>
</dbReference>
<evidence type="ECO:0000256" key="9">
    <source>
        <dbReference type="ARBA" id="ARBA00023204"/>
    </source>
</evidence>
<keyword evidence="9" id="KW-0234">DNA repair</keyword>
<protein>
    <recommendedName>
        <fullName evidence="2">DNA-(apurinic or apyrimidinic site) lyase</fullName>
        <ecNumber evidence="2">4.2.99.18</ecNumber>
    </recommendedName>
</protein>
<evidence type="ECO:0000259" key="14">
    <source>
        <dbReference type="PROSITE" id="PS51066"/>
    </source>
</evidence>
<evidence type="ECO:0000256" key="4">
    <source>
        <dbReference type="ARBA" id="ARBA00022763"/>
    </source>
</evidence>
<keyword evidence="16" id="KW-0540">Nuclease</keyword>
<dbReference type="InterPro" id="IPR000214">
    <property type="entry name" value="Znf_DNA_glyclase/AP_lyase"/>
</dbReference>
<evidence type="ECO:0000256" key="8">
    <source>
        <dbReference type="ARBA" id="ARBA00023125"/>
    </source>
</evidence>
<keyword evidence="3" id="KW-0479">Metal-binding</keyword>
<evidence type="ECO:0000256" key="2">
    <source>
        <dbReference type="ARBA" id="ARBA00012720"/>
    </source>
</evidence>
<keyword evidence="11" id="KW-0511">Multifunctional enzyme</keyword>
<evidence type="ECO:0000256" key="10">
    <source>
        <dbReference type="ARBA" id="ARBA00023239"/>
    </source>
</evidence>
<dbReference type="InterPro" id="IPR044091">
    <property type="entry name" value="EcNei-like_N"/>
</dbReference>